<feature type="compositionally biased region" description="Acidic residues" evidence="1">
    <location>
        <begin position="367"/>
        <end position="385"/>
    </location>
</feature>
<organism evidence="2 3">
    <name type="scientific">Rhizoclosmatium globosum</name>
    <dbReference type="NCBI Taxonomy" id="329046"/>
    <lineage>
        <taxon>Eukaryota</taxon>
        <taxon>Fungi</taxon>
        <taxon>Fungi incertae sedis</taxon>
        <taxon>Chytridiomycota</taxon>
        <taxon>Chytridiomycota incertae sedis</taxon>
        <taxon>Chytridiomycetes</taxon>
        <taxon>Chytridiales</taxon>
        <taxon>Chytriomycetaceae</taxon>
        <taxon>Rhizoclosmatium</taxon>
    </lineage>
</organism>
<keyword evidence="3" id="KW-1185">Reference proteome</keyword>
<evidence type="ECO:0000256" key="1">
    <source>
        <dbReference type="SAM" id="MobiDB-lite"/>
    </source>
</evidence>
<evidence type="ECO:0000313" key="3">
    <source>
        <dbReference type="Proteomes" id="UP000193642"/>
    </source>
</evidence>
<protein>
    <submittedName>
        <fullName evidence="2">Uncharacterized protein</fullName>
    </submittedName>
</protein>
<accession>A0A1Y2CH75</accession>
<feature type="region of interest" description="Disordered" evidence="1">
    <location>
        <begin position="218"/>
        <end position="240"/>
    </location>
</feature>
<feature type="region of interest" description="Disordered" evidence="1">
    <location>
        <begin position="341"/>
        <end position="385"/>
    </location>
</feature>
<dbReference type="OrthoDB" id="2165801at2759"/>
<evidence type="ECO:0000313" key="2">
    <source>
        <dbReference type="EMBL" id="ORY46379.1"/>
    </source>
</evidence>
<feature type="compositionally biased region" description="Low complexity" evidence="1">
    <location>
        <begin position="219"/>
        <end position="229"/>
    </location>
</feature>
<sequence length="385" mass="44976">MIQSFRLTSTEVEQRMAEVAQKTGLSIDATLSNELKSHVFGDFLTHDSVCVKAKNVVEFMKVFPYLRVTLERVEWLKQESVDTKAHPRQLIVAKLDATRRWQLLLHSVFGILWQEIVVYLPSTYEFAIAFQPFTNTSFEVIESYKVQQFHKLIQTCVRSAWIEQGRDRGMIPPFNLDNSEFSALCQRFEEHPNYFTQQSHKWATTIIKFLLFKTEETSGEGNNQENNGNNDDEGDSDNDKDDELREVLEATLEEHGLELREDSIFCQEFLNHEICCNLEEVVAVMLVTNALFRYSHVAWSTLHDEVEDELKSLALDEGMDWIPAAKQLISSKHFRSRACESSQKRYHDLSDDEEFEKSRRRARRDEWEDDDDDENSSDEDQDCWC</sequence>
<reference evidence="2 3" key="1">
    <citation type="submission" date="2016-07" db="EMBL/GenBank/DDBJ databases">
        <title>Pervasive Adenine N6-methylation of Active Genes in Fungi.</title>
        <authorList>
            <consortium name="DOE Joint Genome Institute"/>
            <person name="Mondo S.J."/>
            <person name="Dannebaum R.O."/>
            <person name="Kuo R.C."/>
            <person name="Labutti K."/>
            <person name="Haridas S."/>
            <person name="Kuo A."/>
            <person name="Salamov A."/>
            <person name="Ahrendt S.R."/>
            <person name="Lipzen A."/>
            <person name="Sullivan W."/>
            <person name="Andreopoulos W.B."/>
            <person name="Clum A."/>
            <person name="Lindquist E."/>
            <person name="Daum C."/>
            <person name="Ramamoorthy G.K."/>
            <person name="Gryganskyi A."/>
            <person name="Culley D."/>
            <person name="Magnuson J.K."/>
            <person name="James T.Y."/>
            <person name="O'Malley M.A."/>
            <person name="Stajich J.E."/>
            <person name="Spatafora J.W."/>
            <person name="Visel A."/>
            <person name="Grigoriev I.V."/>
        </authorList>
    </citation>
    <scope>NUCLEOTIDE SEQUENCE [LARGE SCALE GENOMIC DNA]</scope>
    <source>
        <strain evidence="2 3">JEL800</strain>
    </source>
</reference>
<dbReference type="EMBL" id="MCGO01000016">
    <property type="protein sequence ID" value="ORY46379.1"/>
    <property type="molecule type" value="Genomic_DNA"/>
</dbReference>
<gene>
    <name evidence="2" type="ORF">BCR33DRAFT_715482</name>
</gene>
<feature type="compositionally biased region" description="Acidic residues" evidence="1">
    <location>
        <begin position="230"/>
        <end position="240"/>
    </location>
</feature>
<comment type="caution">
    <text evidence="2">The sequence shown here is derived from an EMBL/GenBank/DDBJ whole genome shotgun (WGS) entry which is preliminary data.</text>
</comment>
<proteinExistence type="predicted"/>
<dbReference type="Proteomes" id="UP000193642">
    <property type="component" value="Unassembled WGS sequence"/>
</dbReference>
<name>A0A1Y2CH75_9FUNG</name>
<dbReference type="AlphaFoldDB" id="A0A1Y2CH75"/>